<name>A0A1H9YAX4_9EURY</name>
<reference evidence="2" key="1">
    <citation type="submission" date="2016-10" db="EMBL/GenBank/DDBJ databases">
        <authorList>
            <person name="Varghese N."/>
            <person name="Submissions S."/>
        </authorList>
    </citation>
    <scope>NUCLEOTIDE SEQUENCE [LARGE SCALE GENOMIC DNA]</scope>
    <source>
        <strain evidence="2">SLH 33</strain>
    </source>
</reference>
<sequence>SGTAEEGQYVNLANVTASYDGDEVYDEDLSHYFGVNASIDIEKFTDGHDADEPIGPYLLLDYPVEWTYEVKNTGNVNLTIDVQDNDSSVTPLYMDGDDGDDVFEPGEVWIFNASGTAVQYQYCNIGNVTGSYVEFLTTDEDPSYYFGITNEELKDMVGGKGYWKKSNNWPAGVTNVTIGNVTYTKEDAVDYLNSPVQDKPYIMFGQLLPAKLNVMVGNPYYPHVMDGELVYFIEAADAWMEDYPLGSSGPEVDAAWADSGEQLKNVLEMYNEGTLYQ</sequence>
<keyword evidence="2" id="KW-1185">Reference proteome</keyword>
<dbReference type="AlphaFoldDB" id="A0A1H9YAX4"/>
<dbReference type="EMBL" id="FOHQ01000001">
    <property type="protein sequence ID" value="SES66109.1"/>
    <property type="molecule type" value="Genomic_DNA"/>
</dbReference>
<evidence type="ECO:0000313" key="1">
    <source>
        <dbReference type="EMBL" id="SES66109.1"/>
    </source>
</evidence>
<accession>A0A1H9YAX4</accession>
<proteinExistence type="predicted"/>
<protein>
    <submittedName>
        <fullName evidence="1">Uncharacterized protein</fullName>
    </submittedName>
</protein>
<dbReference type="Proteomes" id="UP000243338">
    <property type="component" value="Unassembled WGS sequence"/>
</dbReference>
<gene>
    <name evidence="1" type="ORF">SAMN04488587_0400</name>
</gene>
<organism evidence="1 2">
    <name type="scientific">Methanococcoides vulcani</name>
    <dbReference type="NCBI Taxonomy" id="1353158"/>
    <lineage>
        <taxon>Archaea</taxon>
        <taxon>Methanobacteriati</taxon>
        <taxon>Methanobacteriota</taxon>
        <taxon>Stenosarchaea group</taxon>
        <taxon>Methanomicrobia</taxon>
        <taxon>Methanosarcinales</taxon>
        <taxon>Methanosarcinaceae</taxon>
        <taxon>Methanococcoides</taxon>
    </lineage>
</organism>
<feature type="non-terminal residue" evidence="1">
    <location>
        <position position="1"/>
    </location>
</feature>
<evidence type="ECO:0000313" key="2">
    <source>
        <dbReference type="Proteomes" id="UP000243338"/>
    </source>
</evidence>